<dbReference type="Pfam" id="PF11102">
    <property type="entry name" value="YjbF"/>
    <property type="match status" value="1"/>
</dbReference>
<evidence type="ECO:0000313" key="3">
    <source>
        <dbReference type="Proteomes" id="UP000287996"/>
    </source>
</evidence>
<name>A0A432ZQV2_9GAMM</name>
<evidence type="ECO:0000313" key="2">
    <source>
        <dbReference type="EMBL" id="RUO80277.1"/>
    </source>
</evidence>
<gene>
    <name evidence="2" type="ORF">CWI84_06500</name>
</gene>
<sequence length="510" mass="57613">MHLPVARKFVIALGLCLLLSSCGSRYQAMRDMVTYAIDGPPDIVLSKQQLDDLKYAAQYVRLGSEQPQALLGLGYDDGARYQWLSGEHESLQTDYGRVVQTSRLPANIHFTSNLANDPLRCLRGSLTKKCLHQWQRQVISGDAENTQLYTLISDFEWAEQEPLIAPDGSKLQTQKIIENVTQQWPESINQWTNTYWLEVGTHRVVKSEQMAAPNFPNIRLVEAKPYQKDLQPAATAEQAQVEPTTDAVASDSAAITVEVRWLGDSDDSTMLYFAKPVRLSTIYNRLRTEFPQRYNNVYWPLARLGGENASRKLEQHRAAVVRALQQQDTSQATTLARHVKNWPLFASYRLNLSPYAARLTLDSNPVLNPRDEKHFVLQLPVFSTVVPQRAYLAGAGQQLGMVQPTLAKTYNEWQQVVGTKRYGTSDYLWQISPDGTVMKRPVALYNRNQEALCWNTDTVLASHLGEPRECKPTASVTTGNALYRPFDNVPAELQRQSIALLRYLSPESTK</sequence>
<dbReference type="SUPFAM" id="SSF159270">
    <property type="entry name" value="YmcC-like"/>
    <property type="match status" value="1"/>
</dbReference>
<keyword evidence="1" id="KW-0732">Signal</keyword>
<dbReference type="AlphaFoldDB" id="A0A432ZQV2"/>
<dbReference type="InterPro" id="IPR021308">
    <property type="entry name" value="GfcB"/>
</dbReference>
<dbReference type="Gene3D" id="2.40.360.10">
    <property type="entry name" value="YmcC-like"/>
    <property type="match status" value="1"/>
</dbReference>
<protein>
    <submittedName>
        <fullName evidence="2">Uncharacterized protein</fullName>
    </submittedName>
</protein>
<comment type="caution">
    <text evidence="2">The sequence shown here is derived from an EMBL/GenBank/DDBJ whole genome shotgun (WGS) entry which is preliminary data.</text>
</comment>
<dbReference type="EMBL" id="PIQH01000005">
    <property type="protein sequence ID" value="RUO80277.1"/>
    <property type="molecule type" value="Genomic_DNA"/>
</dbReference>
<evidence type="ECO:0000256" key="1">
    <source>
        <dbReference type="SAM" id="SignalP"/>
    </source>
</evidence>
<organism evidence="2 3">
    <name type="scientific">Idiomarina tyrosinivorans</name>
    <dbReference type="NCBI Taxonomy" id="1445662"/>
    <lineage>
        <taxon>Bacteria</taxon>
        <taxon>Pseudomonadati</taxon>
        <taxon>Pseudomonadota</taxon>
        <taxon>Gammaproteobacteria</taxon>
        <taxon>Alteromonadales</taxon>
        <taxon>Idiomarinaceae</taxon>
        <taxon>Idiomarina</taxon>
    </lineage>
</organism>
<proteinExistence type="predicted"/>
<feature type="signal peptide" evidence="1">
    <location>
        <begin position="1"/>
        <end position="28"/>
    </location>
</feature>
<dbReference type="PROSITE" id="PS51257">
    <property type="entry name" value="PROKAR_LIPOPROTEIN"/>
    <property type="match status" value="1"/>
</dbReference>
<dbReference type="RefSeq" id="WP_126841775.1">
    <property type="nucleotide sequence ID" value="NZ_PIQH01000005.1"/>
</dbReference>
<accession>A0A432ZQV2</accession>
<keyword evidence="3" id="KW-1185">Reference proteome</keyword>
<reference evidence="2 3" key="1">
    <citation type="journal article" date="2011" name="Front. Microbiol.">
        <title>Genomic signatures of strain selection and enhancement in Bacillus atrophaeus var. globigii, a historical biowarfare simulant.</title>
        <authorList>
            <person name="Gibbons H.S."/>
            <person name="Broomall S.M."/>
            <person name="McNew L.A."/>
            <person name="Daligault H."/>
            <person name="Chapman C."/>
            <person name="Bruce D."/>
            <person name="Karavis M."/>
            <person name="Krepps M."/>
            <person name="McGregor P.A."/>
            <person name="Hong C."/>
            <person name="Park K.H."/>
            <person name="Akmal A."/>
            <person name="Feldman A."/>
            <person name="Lin J.S."/>
            <person name="Chang W.E."/>
            <person name="Higgs B.W."/>
            <person name="Demirev P."/>
            <person name="Lindquist J."/>
            <person name="Liem A."/>
            <person name="Fochler E."/>
            <person name="Read T.D."/>
            <person name="Tapia R."/>
            <person name="Johnson S."/>
            <person name="Bishop-Lilly K.A."/>
            <person name="Detter C."/>
            <person name="Han C."/>
            <person name="Sozhamannan S."/>
            <person name="Rosenzweig C.N."/>
            <person name="Skowronski E.W."/>
        </authorList>
    </citation>
    <scope>NUCLEOTIDE SEQUENCE [LARGE SCALE GENOMIC DNA]</scope>
    <source>
        <strain evidence="2 3">CC-PW-9</strain>
    </source>
</reference>
<feature type="chain" id="PRO_5019037980" evidence="1">
    <location>
        <begin position="29"/>
        <end position="510"/>
    </location>
</feature>
<dbReference type="InterPro" id="IPR023373">
    <property type="entry name" value="YmcC_sf"/>
</dbReference>
<dbReference type="OrthoDB" id="6240809at2"/>
<dbReference type="Proteomes" id="UP000287996">
    <property type="component" value="Unassembled WGS sequence"/>
</dbReference>